<dbReference type="CDD" id="cd01127">
    <property type="entry name" value="TrwB_TraG_TraD_VirD4"/>
    <property type="match status" value="1"/>
</dbReference>
<dbReference type="EMBL" id="MLJW01000046">
    <property type="protein sequence ID" value="OIR06004.1"/>
    <property type="molecule type" value="Genomic_DNA"/>
</dbReference>
<sequence length="1013" mass="113313">MAWMWMFLLVATFFLILGFSKQFLVGIETLAQWVSSFVKQDFSAFVTLESVVDYTTFLRNDGGMVTVIEYAGATQIMGRTEFMQMSSSVDNFFARQMGGIGHDLQVVYRQDSGSSGVAIRNALTKTRATANRIGLDIEDLLDAEEDTLKKVVVDESIWIVVSTSLAVIENQESLKEDAQKKAELARDMNLPPLGSAQNPLKIVEDLLPKHEGFVNEVWNLFNTSGKSSARIMDCHEVVTAIRREIQPLSTSPDFIPCLPGDRAPMTTTFYGARPWEDIYYPPIWSQACNSEITEHYSNGMEKVFVDGMYHGTVAMDLPPQTPERFDLLMKRLRHIPFRISYRIYNSGLDRYKLNHTLVQFLSFNPKSENRAIKNAIDTIMERAKGSTEAEKTDPALGLAVTITTWSESEKTCIQNMQLIQRAMQSWGGCDVLPRAGDATDLFVSSLPALSHSSPARFTLNNGSDIAKMLPLFRPASLWKDGAVIFTSPDGRMMPFQPGSSLQNAWVYLIFATMGSGKSVLLNTIELGMCLAPGLSRLPLMTVIDVGESVAGMISVVQSSLPDGRKHEAGYFKVKMSAEFAFNVFDTQLGFRFPLARDRDFLRNFLTMIATPAGEKTAEKMTSELMGMVVDEAYKERSDDRNPVKFQFGVDQQVDKCIKASGIKIDQETIWWEVVDDLFAAGQVDNSIRAQRYAVPTLGMIPSILKSGVIMDMFSNNNPQGAALIEAASIMVNAAIRDYPVLSTVTQWDIGSCRVAGIDLNDVRGNGESGFKQTALMYAFAQQSAARNYYIHPDMLPLCKEMYRDYHSKRVEDVWSEIKAIIYDEFHNTKGIEGIRRIVNIDIREGRKWNIMTVLSSQLIEDFDSDAIDNMTGTFILSASNEGVVQKCKTTFGLSDSAITALKTEVIRPGTGMVIFNTKAGQNIQVFHNHLSPIKMWAFTTTSEDKMVRKLLYDAMPASHARRLLAKRFPRSGQFKSYIEQQRNRMMSSDDDGNVIKIVAEEIISDYHNGALQS</sequence>
<dbReference type="Gene3D" id="3.40.50.300">
    <property type="entry name" value="P-loop containing nucleotide triphosphate hydrolases"/>
    <property type="match status" value="1"/>
</dbReference>
<dbReference type="AlphaFoldDB" id="A0A1J5SWN0"/>
<gene>
    <name evidence="1" type="ORF">GALL_118010</name>
</gene>
<dbReference type="InterPro" id="IPR027417">
    <property type="entry name" value="P-loop_NTPase"/>
</dbReference>
<proteinExistence type="predicted"/>
<evidence type="ECO:0000313" key="1">
    <source>
        <dbReference type="EMBL" id="OIR06004.1"/>
    </source>
</evidence>
<comment type="caution">
    <text evidence="1">The sequence shown here is derived from an EMBL/GenBank/DDBJ whole genome shotgun (WGS) entry which is preliminary data.</text>
</comment>
<name>A0A1J5SWN0_9ZZZZ</name>
<accession>A0A1J5SWN0</accession>
<organism evidence="1">
    <name type="scientific">mine drainage metagenome</name>
    <dbReference type="NCBI Taxonomy" id="410659"/>
    <lineage>
        <taxon>unclassified sequences</taxon>
        <taxon>metagenomes</taxon>
        <taxon>ecological metagenomes</taxon>
    </lineage>
</organism>
<dbReference type="SUPFAM" id="SSF52540">
    <property type="entry name" value="P-loop containing nucleoside triphosphate hydrolases"/>
    <property type="match status" value="1"/>
</dbReference>
<protein>
    <submittedName>
        <fullName evidence="1">AAA-like domain protein</fullName>
    </submittedName>
</protein>
<reference evidence="1" key="1">
    <citation type="submission" date="2016-10" db="EMBL/GenBank/DDBJ databases">
        <title>Sequence of Gallionella enrichment culture.</title>
        <authorList>
            <person name="Poehlein A."/>
            <person name="Muehling M."/>
            <person name="Daniel R."/>
        </authorList>
    </citation>
    <scope>NUCLEOTIDE SEQUENCE</scope>
</reference>